<dbReference type="EMBL" id="MGEK01000003">
    <property type="protein sequence ID" value="OGL83112.1"/>
    <property type="molecule type" value="Genomic_DNA"/>
</dbReference>
<comment type="caution">
    <text evidence="2">The sequence shown here is derived from an EMBL/GenBank/DDBJ whole genome shotgun (WGS) entry which is preliminary data.</text>
</comment>
<proteinExistence type="predicted"/>
<feature type="compositionally biased region" description="Acidic residues" evidence="1">
    <location>
        <begin position="136"/>
        <end position="145"/>
    </location>
</feature>
<name>A0A1F7UXT9_9BACT</name>
<dbReference type="Proteomes" id="UP000176846">
    <property type="component" value="Unassembled WGS sequence"/>
</dbReference>
<organism evidence="2 3">
    <name type="scientific">Candidatus Uhrbacteria bacterium RIFCSPLOWO2_01_FULL_47_25</name>
    <dbReference type="NCBI Taxonomy" id="1802402"/>
    <lineage>
        <taxon>Bacteria</taxon>
        <taxon>Candidatus Uhriibacteriota</taxon>
    </lineage>
</organism>
<dbReference type="AlphaFoldDB" id="A0A1F7UXT9"/>
<accession>A0A1F7UXT9</accession>
<gene>
    <name evidence="2" type="ORF">A2936_05360</name>
</gene>
<evidence type="ECO:0000313" key="2">
    <source>
        <dbReference type="EMBL" id="OGL83112.1"/>
    </source>
</evidence>
<reference evidence="2 3" key="1">
    <citation type="journal article" date="2016" name="Nat. Commun.">
        <title>Thousands of microbial genomes shed light on interconnected biogeochemical processes in an aquifer system.</title>
        <authorList>
            <person name="Anantharaman K."/>
            <person name="Brown C.T."/>
            <person name="Hug L.A."/>
            <person name="Sharon I."/>
            <person name="Castelle C.J."/>
            <person name="Probst A.J."/>
            <person name="Thomas B.C."/>
            <person name="Singh A."/>
            <person name="Wilkins M.J."/>
            <person name="Karaoz U."/>
            <person name="Brodie E.L."/>
            <person name="Williams K.H."/>
            <person name="Hubbard S.S."/>
            <person name="Banfield J.F."/>
        </authorList>
    </citation>
    <scope>NUCLEOTIDE SEQUENCE [LARGE SCALE GENOMIC DNA]</scope>
</reference>
<sequence>MARSHSIASGVDAATRHHDSAFSVDVHAAEAWRAHFLRKRPRPEEGLMLAVLEDALGCFYKYAFSRDEDDCRLFEEARQWIESGEREWSFSFENICDHFDLNPQYLRMGLERWYKKKEEHARHSGEKALFGKTSEEEGGQDDVVV</sequence>
<evidence type="ECO:0000256" key="1">
    <source>
        <dbReference type="SAM" id="MobiDB-lite"/>
    </source>
</evidence>
<protein>
    <submittedName>
        <fullName evidence="2">Uncharacterized protein</fullName>
    </submittedName>
</protein>
<evidence type="ECO:0000313" key="3">
    <source>
        <dbReference type="Proteomes" id="UP000176846"/>
    </source>
</evidence>
<feature type="region of interest" description="Disordered" evidence="1">
    <location>
        <begin position="121"/>
        <end position="145"/>
    </location>
</feature>